<organism evidence="2 3">
    <name type="scientific">Bacillus subtilis</name>
    <dbReference type="NCBI Taxonomy" id="1423"/>
    <lineage>
        <taxon>Bacteria</taxon>
        <taxon>Bacillati</taxon>
        <taxon>Bacillota</taxon>
        <taxon>Bacilli</taxon>
        <taxon>Bacillales</taxon>
        <taxon>Bacillaceae</taxon>
        <taxon>Bacillus</taxon>
    </lineage>
</organism>
<evidence type="ECO:0000256" key="1">
    <source>
        <dbReference type="SAM" id="Phobius"/>
    </source>
</evidence>
<dbReference type="Proteomes" id="UP000032247">
    <property type="component" value="Unassembled WGS sequence"/>
</dbReference>
<comment type="caution">
    <text evidence="2">The sequence shown here is derived from an EMBL/GenBank/DDBJ whole genome shotgun (WGS) entry which is preliminary data.</text>
</comment>
<evidence type="ECO:0000313" key="3">
    <source>
        <dbReference type="Proteomes" id="UP000032247"/>
    </source>
</evidence>
<dbReference type="PATRIC" id="fig|1423.173.peg.2877"/>
<feature type="transmembrane region" description="Helical" evidence="1">
    <location>
        <begin position="20"/>
        <end position="39"/>
    </location>
</feature>
<reference evidence="2 3" key="1">
    <citation type="submission" date="2014-12" db="EMBL/GenBank/DDBJ databases">
        <title>Comparative genome analysis of Bacillus coagulans HM-08, Clostridium butyricum HM-68, Bacillus subtilis HM-66 and Bacillus licheniformis BL-09.</title>
        <authorList>
            <person name="Zhang H."/>
        </authorList>
    </citation>
    <scope>NUCLEOTIDE SEQUENCE [LARGE SCALE GENOMIC DNA]</scope>
    <source>
        <strain evidence="2 3">HM-66</strain>
    </source>
</reference>
<gene>
    <name evidence="2" type="ORF">SC09_Contig25orf00603</name>
</gene>
<dbReference type="RefSeq" id="WP_003328173.1">
    <property type="nucleotide sequence ID" value="NZ_CAJNPS010000003.1"/>
</dbReference>
<keyword evidence="1" id="KW-0472">Membrane</keyword>
<dbReference type="EMBL" id="JXBC01000004">
    <property type="protein sequence ID" value="KIU10767.1"/>
    <property type="molecule type" value="Genomic_DNA"/>
</dbReference>
<feature type="transmembrane region" description="Helical" evidence="1">
    <location>
        <begin position="46"/>
        <end position="65"/>
    </location>
</feature>
<protein>
    <submittedName>
        <fullName evidence="2">Uncharacterized protein</fullName>
    </submittedName>
</protein>
<evidence type="ECO:0000313" key="2">
    <source>
        <dbReference type="EMBL" id="KIU10767.1"/>
    </source>
</evidence>
<accession>A0A086W5D9</accession>
<dbReference type="GeneID" id="50134730"/>
<keyword evidence="1" id="KW-0812">Transmembrane</keyword>
<name>A0A086W5D9_BACIU</name>
<dbReference type="AlphaFoldDB" id="A0A086W5D9"/>
<sequence>MDFMNFFILGADLPTLGGVKGWASDVVIQFITIVVMFIAAKNLMKLKMGGIIFVCCIGSAVTWVIKHWSEFSGWINALMEKL</sequence>
<keyword evidence="1" id="KW-1133">Transmembrane helix</keyword>
<dbReference type="OMA" id="CKFLIKM"/>
<proteinExistence type="predicted"/>